<evidence type="ECO:0000313" key="2">
    <source>
        <dbReference type="Proteomes" id="UP001063166"/>
    </source>
</evidence>
<protein>
    <submittedName>
        <fullName evidence="1">Uncharacterized protein</fullName>
    </submittedName>
</protein>
<dbReference type="Proteomes" id="UP001063166">
    <property type="component" value="Unassembled WGS sequence"/>
</dbReference>
<keyword evidence="2" id="KW-1185">Reference proteome</keyword>
<sequence length="178" mass="19900">MVLGSRVCNGSSAVPDAPHALIPVHLGLSLTSLKRVRLVAIRGYSRSGNSIPACSNCKQLELSRVEQMGTSQTFAQWISIGIKSIQSDLPFLVLFWKLPIGRLGVDEFCDRARGSTEPWHVALGGQSCTRHRREVGHMVQFLRRRKEIDKSSLHTDLLKRASRLLIFLRARMPLTEIS</sequence>
<organism evidence="1 2">
    <name type="scientific">Lyophyllum shimeji</name>
    <name type="common">Hon-shimeji</name>
    <name type="synonym">Tricholoma shimeji</name>
    <dbReference type="NCBI Taxonomy" id="47721"/>
    <lineage>
        <taxon>Eukaryota</taxon>
        <taxon>Fungi</taxon>
        <taxon>Dikarya</taxon>
        <taxon>Basidiomycota</taxon>
        <taxon>Agaricomycotina</taxon>
        <taxon>Agaricomycetes</taxon>
        <taxon>Agaricomycetidae</taxon>
        <taxon>Agaricales</taxon>
        <taxon>Tricholomatineae</taxon>
        <taxon>Lyophyllaceae</taxon>
        <taxon>Lyophyllum</taxon>
    </lineage>
</organism>
<dbReference type="EMBL" id="BRPK01000007">
    <property type="protein sequence ID" value="GLB39965.1"/>
    <property type="molecule type" value="Genomic_DNA"/>
</dbReference>
<comment type="caution">
    <text evidence="1">The sequence shown here is derived from an EMBL/GenBank/DDBJ whole genome shotgun (WGS) entry which is preliminary data.</text>
</comment>
<evidence type="ECO:0000313" key="1">
    <source>
        <dbReference type="EMBL" id="GLB39965.1"/>
    </source>
</evidence>
<dbReference type="AlphaFoldDB" id="A0A9P3PQ26"/>
<proteinExistence type="predicted"/>
<reference evidence="1" key="1">
    <citation type="submission" date="2022-07" db="EMBL/GenBank/DDBJ databases">
        <title>The genome of Lyophyllum shimeji provides insight into the initial evolution of ectomycorrhizal fungal genome.</title>
        <authorList>
            <person name="Kobayashi Y."/>
            <person name="Shibata T."/>
            <person name="Hirakawa H."/>
            <person name="Shigenobu S."/>
            <person name="Nishiyama T."/>
            <person name="Yamada A."/>
            <person name="Hasebe M."/>
            <person name="Kawaguchi M."/>
        </authorList>
    </citation>
    <scope>NUCLEOTIDE SEQUENCE</scope>
    <source>
        <strain evidence="1">AT787</strain>
    </source>
</reference>
<name>A0A9P3PQ26_LYOSH</name>
<accession>A0A9P3PQ26</accession>
<gene>
    <name evidence="1" type="ORF">LshimejAT787_0704750</name>
</gene>